<dbReference type="OrthoDB" id="9799747at2"/>
<dbReference type="Proteomes" id="UP000297891">
    <property type="component" value="Unassembled WGS sequence"/>
</dbReference>
<reference evidence="5" key="1">
    <citation type="journal article" date="2019" name="PLoS Negl. Trop. Dis.">
        <title>Revisiting the worldwide diversity of Leptospira species in the environment.</title>
        <authorList>
            <person name="Vincent A.T."/>
            <person name="Schiettekatte O."/>
            <person name="Bourhy P."/>
            <person name="Veyrier F.J."/>
            <person name="Picardeau M."/>
        </authorList>
    </citation>
    <scope>NUCLEOTIDE SEQUENCE [LARGE SCALE GENOMIC DNA]</scope>
    <source>
        <strain evidence="5">201800277</strain>
    </source>
</reference>
<dbReference type="PANTHER" id="PTHR42756:SF1">
    <property type="entry name" value="TRANSCRIPTIONAL REPRESSOR OF EMRAB OPERON"/>
    <property type="match status" value="1"/>
</dbReference>
<dbReference type="Gene3D" id="1.10.10.10">
    <property type="entry name" value="Winged helix-like DNA-binding domain superfamily/Winged helix DNA-binding domain"/>
    <property type="match status" value="1"/>
</dbReference>
<protein>
    <submittedName>
        <fullName evidence="5">MarR family transcriptional regulator</fullName>
    </submittedName>
</protein>
<dbReference type="PROSITE" id="PS50995">
    <property type="entry name" value="HTH_MARR_2"/>
    <property type="match status" value="1"/>
</dbReference>
<keyword evidence="2" id="KW-0238">DNA-binding</keyword>
<dbReference type="Pfam" id="PF01047">
    <property type="entry name" value="MarR"/>
    <property type="match status" value="1"/>
</dbReference>
<evidence type="ECO:0000256" key="3">
    <source>
        <dbReference type="ARBA" id="ARBA00023163"/>
    </source>
</evidence>
<dbReference type="PANTHER" id="PTHR42756">
    <property type="entry name" value="TRANSCRIPTIONAL REGULATOR, MARR"/>
    <property type="match status" value="1"/>
</dbReference>
<feature type="domain" description="HTH marR-type" evidence="4">
    <location>
        <begin position="14"/>
        <end position="146"/>
    </location>
</feature>
<accession>A0A2M9Y5I3</accession>
<sequence length="153" mass="17286">MGTKFKGTKKEVQALDAFIKLKRAAESLSSRLISEFTKWSISESQFGVLETLYHLGPLCQKDLGDKILKSTGNITLVIDNLEKRNLVERVRGVEDRRFISVHLTAEGKKLIEQIFPDHVKRITSEFAVLSPEEQEVLGKICKKLGKKTEALCK</sequence>
<evidence type="ECO:0000256" key="2">
    <source>
        <dbReference type="ARBA" id="ARBA00023125"/>
    </source>
</evidence>
<dbReference type="InterPro" id="IPR036388">
    <property type="entry name" value="WH-like_DNA-bd_sf"/>
</dbReference>
<dbReference type="PRINTS" id="PR00598">
    <property type="entry name" value="HTHMARR"/>
</dbReference>
<dbReference type="InterPro" id="IPR000835">
    <property type="entry name" value="HTH_MarR-typ"/>
</dbReference>
<dbReference type="SUPFAM" id="SSF46785">
    <property type="entry name" value="Winged helix' DNA-binding domain"/>
    <property type="match status" value="1"/>
</dbReference>
<evidence type="ECO:0000256" key="1">
    <source>
        <dbReference type="ARBA" id="ARBA00023015"/>
    </source>
</evidence>
<evidence type="ECO:0000313" key="6">
    <source>
        <dbReference type="Proteomes" id="UP000297891"/>
    </source>
</evidence>
<dbReference type="AlphaFoldDB" id="A0A2M9Y5I3"/>
<name>A0A2M9Y5I3_9LEPT</name>
<dbReference type="RefSeq" id="WP_100788847.1">
    <property type="nucleotide sequence ID" value="NZ_NPDQ01000001.1"/>
</dbReference>
<organism evidence="5 6">
    <name type="scientific">Leptospira brenneri</name>
    <dbReference type="NCBI Taxonomy" id="2023182"/>
    <lineage>
        <taxon>Bacteria</taxon>
        <taxon>Pseudomonadati</taxon>
        <taxon>Spirochaetota</taxon>
        <taxon>Spirochaetia</taxon>
        <taxon>Leptospirales</taxon>
        <taxon>Leptospiraceae</taxon>
        <taxon>Leptospira</taxon>
    </lineage>
</organism>
<dbReference type="GO" id="GO:0003677">
    <property type="term" value="F:DNA binding"/>
    <property type="evidence" value="ECO:0007669"/>
    <property type="project" value="UniProtKB-KW"/>
</dbReference>
<proteinExistence type="predicted"/>
<dbReference type="GO" id="GO:0003700">
    <property type="term" value="F:DNA-binding transcription factor activity"/>
    <property type="evidence" value="ECO:0007669"/>
    <property type="project" value="InterPro"/>
</dbReference>
<keyword evidence="1" id="KW-0805">Transcription regulation</keyword>
<dbReference type="SMART" id="SM00347">
    <property type="entry name" value="HTH_MARR"/>
    <property type="match status" value="1"/>
</dbReference>
<keyword evidence="6" id="KW-1185">Reference proteome</keyword>
<evidence type="ECO:0000259" key="4">
    <source>
        <dbReference type="PROSITE" id="PS50995"/>
    </source>
</evidence>
<evidence type="ECO:0000313" key="5">
    <source>
        <dbReference type="EMBL" id="TGK96205.1"/>
    </source>
</evidence>
<dbReference type="InterPro" id="IPR036390">
    <property type="entry name" value="WH_DNA-bd_sf"/>
</dbReference>
<comment type="caution">
    <text evidence="5">The sequence shown here is derived from an EMBL/GenBank/DDBJ whole genome shotgun (WGS) entry which is preliminary data.</text>
</comment>
<dbReference type="EMBL" id="RQFP01000001">
    <property type="protein sequence ID" value="TGK96205.1"/>
    <property type="molecule type" value="Genomic_DNA"/>
</dbReference>
<gene>
    <name evidence="5" type="ORF">EHQ30_06225</name>
</gene>
<keyword evidence="3" id="KW-0804">Transcription</keyword>